<dbReference type="STRING" id="45354.A0A1L0DH37"/>
<evidence type="ECO:0000313" key="3">
    <source>
        <dbReference type="Proteomes" id="UP000182334"/>
    </source>
</evidence>
<name>A0A1L0DH37_9ASCO</name>
<accession>A0A1L0DH37</accession>
<dbReference type="Gene3D" id="3.40.50.720">
    <property type="entry name" value="NAD(P)-binding Rossmann-like Domain"/>
    <property type="match status" value="1"/>
</dbReference>
<protein>
    <submittedName>
        <fullName evidence="2">CIC11C00000005891</fullName>
    </submittedName>
</protein>
<dbReference type="OrthoDB" id="10262413at2759"/>
<dbReference type="GO" id="GO:0005737">
    <property type="term" value="C:cytoplasm"/>
    <property type="evidence" value="ECO:0007669"/>
    <property type="project" value="TreeGrafter"/>
</dbReference>
<dbReference type="InterPro" id="IPR001509">
    <property type="entry name" value="Epimerase_deHydtase"/>
</dbReference>
<evidence type="ECO:0000259" key="1">
    <source>
        <dbReference type="Pfam" id="PF01370"/>
    </source>
</evidence>
<reference evidence="2 3" key="1">
    <citation type="submission" date="2016-10" db="EMBL/GenBank/DDBJ databases">
        <authorList>
            <person name="de Groot N.N."/>
        </authorList>
    </citation>
    <scope>NUCLEOTIDE SEQUENCE [LARGE SCALE GENOMIC DNA]</scope>
    <source>
        <strain evidence="2 3">CBS 141442</strain>
    </source>
</reference>
<evidence type="ECO:0000313" key="2">
    <source>
        <dbReference type="EMBL" id="SGZ55828.1"/>
    </source>
</evidence>
<proteinExistence type="predicted"/>
<dbReference type="AlphaFoldDB" id="A0A1L0DH37"/>
<dbReference type="PANTHER" id="PTHR48079:SF9">
    <property type="entry name" value="PUTATIVE-RELATED"/>
    <property type="match status" value="1"/>
</dbReference>
<dbReference type="Pfam" id="PF01370">
    <property type="entry name" value="Epimerase"/>
    <property type="match status" value="1"/>
</dbReference>
<dbReference type="GO" id="GO:0004029">
    <property type="term" value="F:aldehyde dehydrogenase (NAD+) activity"/>
    <property type="evidence" value="ECO:0007669"/>
    <property type="project" value="TreeGrafter"/>
</dbReference>
<feature type="domain" description="NAD-dependent epimerase/dehydratase" evidence="1">
    <location>
        <begin position="3"/>
        <end position="218"/>
    </location>
</feature>
<gene>
    <name evidence="2" type="ORF">SAMEA4029010_CIC11G00000005891</name>
</gene>
<organism evidence="2 3">
    <name type="scientific">Sungouiella intermedia</name>
    <dbReference type="NCBI Taxonomy" id="45354"/>
    <lineage>
        <taxon>Eukaryota</taxon>
        <taxon>Fungi</taxon>
        <taxon>Dikarya</taxon>
        <taxon>Ascomycota</taxon>
        <taxon>Saccharomycotina</taxon>
        <taxon>Pichiomycetes</taxon>
        <taxon>Metschnikowiaceae</taxon>
        <taxon>Sungouiella</taxon>
    </lineage>
</organism>
<dbReference type="SUPFAM" id="SSF51735">
    <property type="entry name" value="NAD(P)-binding Rossmann-fold domains"/>
    <property type="match status" value="1"/>
</dbReference>
<dbReference type="InterPro" id="IPR036291">
    <property type="entry name" value="NAD(P)-bd_dom_sf"/>
</dbReference>
<dbReference type="CDD" id="cd05262">
    <property type="entry name" value="SDR_a7"/>
    <property type="match status" value="1"/>
</dbReference>
<keyword evidence="3" id="KW-1185">Reference proteome</keyword>
<sequence>MKVFITGGSGYIGSVVVPLLLDAGHSVLALARSPESAAKLNAFENVEVVQGDLNDVEVLKEAASRSDAVIHLGFNHDFANFAKSAQTDLDAIKAIGEVLAGTGKAFIGTSGTGVAIGVPGVLKEDFRPSNTMIPRVELEKVLLALKDVGVRSLVVRLPFTVHGPGKKGFIPTYVEILKSLGAAEYVGDGNNKWPAVNLADAALLYKLVLEKGTAGSIYHGIGEQGIPFKDIAAEVAKGLNVHTKSILNAQAQEDYLWLAMFVLADVQALSEATQKELGWKPVHGGLFEDIKVYTS</sequence>
<dbReference type="Proteomes" id="UP000182334">
    <property type="component" value="Chromosome V"/>
</dbReference>
<dbReference type="InterPro" id="IPR051783">
    <property type="entry name" value="NAD(P)-dependent_oxidoreduct"/>
</dbReference>
<dbReference type="EMBL" id="LT635760">
    <property type="protein sequence ID" value="SGZ55828.1"/>
    <property type="molecule type" value="Genomic_DNA"/>
</dbReference>
<dbReference type="PANTHER" id="PTHR48079">
    <property type="entry name" value="PROTEIN YEEZ"/>
    <property type="match status" value="1"/>
</dbReference>